<dbReference type="GO" id="GO:0005737">
    <property type="term" value="C:cytoplasm"/>
    <property type="evidence" value="ECO:0007669"/>
    <property type="project" value="TreeGrafter"/>
</dbReference>
<comment type="caution">
    <text evidence="5">The sequence shown here is derived from an EMBL/GenBank/DDBJ whole genome shotgun (WGS) entry which is preliminary data.</text>
</comment>
<protein>
    <recommendedName>
        <fullName evidence="4">BRCT domain-containing protein</fullName>
    </recommendedName>
</protein>
<dbReference type="SUPFAM" id="SSF52113">
    <property type="entry name" value="BRCT domain"/>
    <property type="match status" value="1"/>
</dbReference>
<reference evidence="5" key="2">
    <citation type="submission" date="2023-06" db="EMBL/GenBank/DDBJ databases">
        <authorList>
            <person name="Ma L."/>
            <person name="Liu K.-W."/>
            <person name="Li Z."/>
            <person name="Hsiao Y.-Y."/>
            <person name="Qi Y."/>
            <person name="Fu T."/>
            <person name="Tang G."/>
            <person name="Zhang D."/>
            <person name="Sun W.-H."/>
            <person name="Liu D.-K."/>
            <person name="Li Y."/>
            <person name="Chen G.-Z."/>
            <person name="Liu X.-D."/>
            <person name="Liao X.-Y."/>
            <person name="Jiang Y.-T."/>
            <person name="Yu X."/>
            <person name="Hao Y."/>
            <person name="Huang J."/>
            <person name="Zhao X.-W."/>
            <person name="Ke S."/>
            <person name="Chen Y.-Y."/>
            <person name="Wu W.-L."/>
            <person name="Hsu J.-L."/>
            <person name="Lin Y.-F."/>
            <person name="Huang M.-D."/>
            <person name="Li C.-Y."/>
            <person name="Huang L."/>
            <person name="Wang Z.-W."/>
            <person name="Zhao X."/>
            <person name="Zhong W.-Y."/>
            <person name="Peng D.-H."/>
            <person name="Ahmad S."/>
            <person name="Lan S."/>
            <person name="Zhang J.-S."/>
            <person name="Tsai W.-C."/>
            <person name="Van De Peer Y."/>
            <person name="Liu Z.-J."/>
        </authorList>
    </citation>
    <scope>NUCLEOTIDE SEQUENCE</scope>
    <source>
        <strain evidence="5">CP</strain>
        <tissue evidence="5">Leaves</tissue>
    </source>
</reference>
<dbReference type="AlphaFoldDB" id="A0AAV9DF07"/>
<accession>A0AAV9DF07</accession>
<organism evidence="5 6">
    <name type="scientific">Acorus calamus</name>
    <name type="common">Sweet flag</name>
    <dbReference type="NCBI Taxonomy" id="4465"/>
    <lineage>
        <taxon>Eukaryota</taxon>
        <taxon>Viridiplantae</taxon>
        <taxon>Streptophyta</taxon>
        <taxon>Embryophyta</taxon>
        <taxon>Tracheophyta</taxon>
        <taxon>Spermatophyta</taxon>
        <taxon>Magnoliopsida</taxon>
        <taxon>Liliopsida</taxon>
        <taxon>Acoraceae</taxon>
        <taxon>Acorus</taxon>
    </lineage>
</organism>
<dbReference type="Gene3D" id="1.25.40.1040">
    <property type="match status" value="1"/>
</dbReference>
<feature type="region of interest" description="Disordered" evidence="3">
    <location>
        <begin position="141"/>
        <end position="177"/>
    </location>
</feature>
<evidence type="ECO:0000256" key="2">
    <source>
        <dbReference type="ARBA" id="ARBA00022803"/>
    </source>
</evidence>
<dbReference type="SUPFAM" id="SSF48452">
    <property type="entry name" value="TPR-like"/>
    <property type="match status" value="2"/>
</dbReference>
<dbReference type="PANTHER" id="PTHR22767:SF2">
    <property type="entry name" value="N(ALPHA)-ACETYLTRANSFERASE 15_16, ISOFORM A"/>
    <property type="match status" value="1"/>
</dbReference>
<feature type="region of interest" description="Disordered" evidence="3">
    <location>
        <begin position="292"/>
        <end position="312"/>
    </location>
</feature>
<feature type="compositionally biased region" description="Polar residues" evidence="3">
    <location>
        <begin position="18"/>
        <end position="29"/>
    </location>
</feature>
<dbReference type="InterPro" id="IPR001357">
    <property type="entry name" value="BRCT_dom"/>
</dbReference>
<reference evidence="5" key="1">
    <citation type="journal article" date="2023" name="Nat. Commun.">
        <title>Diploid and tetraploid genomes of Acorus and the evolution of monocots.</title>
        <authorList>
            <person name="Ma L."/>
            <person name="Liu K.W."/>
            <person name="Li Z."/>
            <person name="Hsiao Y.Y."/>
            <person name="Qi Y."/>
            <person name="Fu T."/>
            <person name="Tang G.D."/>
            <person name="Zhang D."/>
            <person name="Sun W.H."/>
            <person name="Liu D.K."/>
            <person name="Li Y."/>
            <person name="Chen G.Z."/>
            <person name="Liu X.D."/>
            <person name="Liao X.Y."/>
            <person name="Jiang Y.T."/>
            <person name="Yu X."/>
            <person name="Hao Y."/>
            <person name="Huang J."/>
            <person name="Zhao X.W."/>
            <person name="Ke S."/>
            <person name="Chen Y.Y."/>
            <person name="Wu W.L."/>
            <person name="Hsu J.L."/>
            <person name="Lin Y.F."/>
            <person name="Huang M.D."/>
            <person name="Li C.Y."/>
            <person name="Huang L."/>
            <person name="Wang Z.W."/>
            <person name="Zhao X."/>
            <person name="Zhong W.Y."/>
            <person name="Peng D.H."/>
            <person name="Ahmad S."/>
            <person name="Lan S."/>
            <person name="Zhang J.S."/>
            <person name="Tsai W.C."/>
            <person name="Van de Peer Y."/>
            <person name="Liu Z.J."/>
        </authorList>
    </citation>
    <scope>NUCLEOTIDE SEQUENCE</scope>
    <source>
        <strain evidence="5">CP</strain>
    </source>
</reference>
<gene>
    <name evidence="5" type="ORF">QJS10_CPB14g01154</name>
</gene>
<keyword evidence="1" id="KW-0677">Repeat</keyword>
<name>A0AAV9DF07_ACOCL</name>
<evidence type="ECO:0000259" key="4">
    <source>
        <dbReference type="Pfam" id="PF12738"/>
    </source>
</evidence>
<evidence type="ECO:0000313" key="5">
    <source>
        <dbReference type="EMBL" id="KAK1299486.1"/>
    </source>
</evidence>
<dbReference type="Proteomes" id="UP001180020">
    <property type="component" value="Unassembled WGS sequence"/>
</dbReference>
<evidence type="ECO:0000313" key="6">
    <source>
        <dbReference type="Proteomes" id="UP001180020"/>
    </source>
</evidence>
<evidence type="ECO:0000256" key="1">
    <source>
        <dbReference type="ARBA" id="ARBA00022737"/>
    </source>
</evidence>
<feature type="domain" description="BRCT" evidence="4">
    <location>
        <begin position="53"/>
        <end position="100"/>
    </location>
</feature>
<keyword evidence="2" id="KW-0802">TPR repeat</keyword>
<dbReference type="EMBL" id="JAUJYO010000014">
    <property type="protein sequence ID" value="KAK1299486.1"/>
    <property type="molecule type" value="Genomic_DNA"/>
</dbReference>
<dbReference type="Gene3D" id="3.40.50.10190">
    <property type="entry name" value="BRCT domain"/>
    <property type="match status" value="1"/>
</dbReference>
<proteinExistence type="predicted"/>
<sequence length="1003" mass="114109">MSDAKSSPNKTEKRNLPSWMSASNEGSNATHKKARKKNDVESSHISKLLDGVVFVLSGFINPERGVLRSQALDMGAEYRADWTSDCTLLICAFSNTPKFRQVEADCGTIVSKDALKLGLGSLLDLIRGKIFREERLWEKENASSGKPHKKVEKTPPQKLAGSSNPKSGAPNHHQFSPSKVKHWAIDDFEKTISWLENQEEKPDSSEIKKIAAEGILTCLQDAIEALKENKDIKQVTEQWNIIPRVVEELLKLSHGSSASFLKEDLYEQAVKCKRVYEVELKVLDASRTEMTKREVHDEGDDKAGYDSDADSDKTVEMTEEEIELACRDLTSRFQKLIFYPSWIFSTIIEDFEPPNSKCIKKFVRTIHFHLNGRAHSNELGDWVDRKKNYTGRSNRLKDQVDRRKIELVVCPKAFEWSMCNLMEYREAIKCYRNALKIDSNNIEILRDLSLLQAQMRDLSGCPSYAWVIASGSKAIEILEAYEGTLEDDYPSDNERCEHGEMLLYKISLMEEHGFYERALDELYKKEAKIVDKLAYKEQQVSLLEKLGHTEEGEKVYKILLFMNPDNYRYYSGLQKCLGLYSEKSQFTSDEADRLCALYKELGEQYKWSSAVRRIPLDFLQFEKFREAADNYIRPLLTKGVPSLFSDLSPLYDQPGKADMLEKVILDLEDSIRSTGGFPGRRSQYDIALAKINEAIEHTPTVIDLYSVKSRILKHAGDLPAAANLADEARSMDLADRFLNSECVKRMLQADQVENPLQEATKYLKLLQKNSAESMETHLLSFELNMRKQKVLLAFQALKQLLKLDPDNPDSHRCLIRFFHKVSSFGAPVTDSEKLISKVLEVERPILSQLQEKTLVEANRSLLEKHTDSLMHRAAVAEMLHLLEPNKKIEAIKLIEDSANRTVAKNGALGPVLEWSLKDCISVHKLLETVLIDLDAAFRWKARCAEYFPCSSYFEGIQSSATSLSMEHAEFESLENGGIIHAETENRNAHSLNGKLASFKHLAV</sequence>
<dbReference type="Pfam" id="PF12738">
    <property type="entry name" value="PTCB-BRCT"/>
    <property type="match status" value="1"/>
</dbReference>
<dbReference type="InterPro" id="IPR036420">
    <property type="entry name" value="BRCT_dom_sf"/>
</dbReference>
<dbReference type="Pfam" id="PF12569">
    <property type="entry name" value="NatA_aux_su"/>
    <property type="match status" value="2"/>
</dbReference>
<keyword evidence="6" id="KW-1185">Reference proteome</keyword>
<dbReference type="InterPro" id="IPR011990">
    <property type="entry name" value="TPR-like_helical_dom_sf"/>
</dbReference>
<dbReference type="PANTHER" id="PTHR22767">
    <property type="entry name" value="N-TERMINAL ACETYLTRANSFERASE-RELATED"/>
    <property type="match status" value="1"/>
</dbReference>
<evidence type="ECO:0000256" key="3">
    <source>
        <dbReference type="SAM" id="MobiDB-lite"/>
    </source>
</evidence>
<dbReference type="InterPro" id="IPR021183">
    <property type="entry name" value="NatA_aux_su"/>
</dbReference>
<feature type="region of interest" description="Disordered" evidence="3">
    <location>
        <begin position="1"/>
        <end position="39"/>
    </location>
</feature>